<evidence type="ECO:0000256" key="4">
    <source>
        <dbReference type="ARBA" id="ARBA00022475"/>
    </source>
</evidence>
<dbReference type="NCBIfam" id="TIGR01512">
    <property type="entry name" value="ATPase-IB2_Cd"/>
    <property type="match status" value="1"/>
</dbReference>
<reference evidence="17 18" key="1">
    <citation type="submission" date="2014-03" db="EMBL/GenBank/DDBJ databases">
        <title>Selection and divergence in the genomes of co-occurring obligate luminous symbionts with specific hosts.</title>
        <authorList>
            <person name="Hendry T.A."/>
            <person name="de Wet J.R."/>
            <person name="Dunlap P.V."/>
        </authorList>
    </citation>
    <scope>NUCLEOTIDE SEQUENCE [LARGE SCALE GENOMIC DNA]</scope>
    <source>
        <strain evidence="17 18">Ppalp.1</strain>
    </source>
</reference>
<dbReference type="Pfam" id="PF00403">
    <property type="entry name" value="HMA"/>
    <property type="match status" value="1"/>
</dbReference>
<evidence type="ECO:0000256" key="5">
    <source>
        <dbReference type="ARBA" id="ARBA00022553"/>
    </source>
</evidence>
<keyword evidence="7 15" id="KW-0479">Metal-binding</keyword>
<comment type="caution">
    <text evidence="17">The sequence shown here is derived from an EMBL/GenBank/DDBJ whole genome shotgun (WGS) entry which is preliminary data.</text>
</comment>
<keyword evidence="13" id="KW-0406">Ion transport</keyword>
<dbReference type="NCBIfam" id="TIGR01525">
    <property type="entry name" value="ATPase-IB_hvy"/>
    <property type="match status" value="1"/>
</dbReference>
<feature type="transmembrane region" description="Helical" evidence="15">
    <location>
        <begin position="713"/>
        <end position="732"/>
    </location>
</feature>
<dbReference type="Pfam" id="PF12156">
    <property type="entry name" value="ATPase-cat_bd"/>
    <property type="match status" value="1"/>
</dbReference>
<keyword evidence="10" id="KW-0460">Magnesium</keyword>
<feature type="transmembrane region" description="Helical" evidence="15">
    <location>
        <begin position="216"/>
        <end position="237"/>
    </location>
</feature>
<keyword evidence="8 15" id="KW-0547">Nucleotide-binding</keyword>
<dbReference type="PRINTS" id="PR00119">
    <property type="entry name" value="CATATPASE"/>
</dbReference>
<dbReference type="SUPFAM" id="SSF56784">
    <property type="entry name" value="HAD-like"/>
    <property type="match status" value="1"/>
</dbReference>
<dbReference type="SUPFAM" id="SSF55008">
    <property type="entry name" value="HMA, heavy metal-associated domain"/>
    <property type="match status" value="1"/>
</dbReference>
<dbReference type="Pfam" id="PF00702">
    <property type="entry name" value="Hydrolase"/>
    <property type="match status" value="1"/>
</dbReference>
<evidence type="ECO:0000256" key="12">
    <source>
        <dbReference type="ARBA" id="ARBA00022989"/>
    </source>
</evidence>
<dbReference type="NCBIfam" id="TIGR01511">
    <property type="entry name" value="ATPase-IB1_Cu"/>
    <property type="match status" value="1"/>
</dbReference>
<feature type="transmembrane region" description="Helical" evidence="15">
    <location>
        <begin position="150"/>
        <end position="171"/>
    </location>
</feature>
<dbReference type="Proteomes" id="UP000053784">
    <property type="component" value="Unassembled WGS sequence"/>
</dbReference>
<dbReference type="GO" id="GO:0043682">
    <property type="term" value="F:P-type divalent copper transporter activity"/>
    <property type="evidence" value="ECO:0007669"/>
    <property type="project" value="TreeGrafter"/>
</dbReference>
<dbReference type="InterPro" id="IPR036163">
    <property type="entry name" value="HMA_dom_sf"/>
</dbReference>
<dbReference type="Gene3D" id="3.40.1110.10">
    <property type="entry name" value="Calcium-transporting ATPase, cytoplasmic domain N"/>
    <property type="match status" value="1"/>
</dbReference>
<keyword evidence="14 15" id="KW-0472">Membrane</keyword>
<keyword evidence="9 15" id="KW-0067">ATP-binding</keyword>
<dbReference type="CDD" id="cd02079">
    <property type="entry name" value="P-type_ATPase_HM"/>
    <property type="match status" value="1"/>
</dbReference>
<evidence type="ECO:0000256" key="2">
    <source>
        <dbReference type="ARBA" id="ARBA00006024"/>
    </source>
</evidence>
<evidence type="ECO:0000256" key="6">
    <source>
        <dbReference type="ARBA" id="ARBA00022692"/>
    </source>
</evidence>
<evidence type="ECO:0000256" key="7">
    <source>
        <dbReference type="ARBA" id="ARBA00022723"/>
    </source>
</evidence>
<evidence type="ECO:0000256" key="10">
    <source>
        <dbReference type="ARBA" id="ARBA00022842"/>
    </source>
</evidence>
<gene>
    <name evidence="17" type="primary">ccoI</name>
    <name evidence="17" type="ORF">CF67_21020</name>
</gene>
<keyword evidence="4 15" id="KW-1003">Cell membrane</keyword>
<dbReference type="InterPro" id="IPR001757">
    <property type="entry name" value="P_typ_ATPase"/>
</dbReference>
<evidence type="ECO:0000256" key="9">
    <source>
        <dbReference type="ARBA" id="ARBA00022840"/>
    </source>
</evidence>
<evidence type="ECO:0000256" key="11">
    <source>
        <dbReference type="ARBA" id="ARBA00022967"/>
    </source>
</evidence>
<dbReference type="PROSITE" id="PS00154">
    <property type="entry name" value="ATPASE_E1_E2"/>
    <property type="match status" value="1"/>
</dbReference>
<dbReference type="PROSITE" id="PS01229">
    <property type="entry name" value="COF_2"/>
    <property type="match status" value="1"/>
</dbReference>
<evidence type="ECO:0000313" key="17">
    <source>
        <dbReference type="EMBL" id="KEY91335.1"/>
    </source>
</evidence>
<dbReference type="GO" id="GO:0005507">
    <property type="term" value="F:copper ion binding"/>
    <property type="evidence" value="ECO:0007669"/>
    <property type="project" value="TreeGrafter"/>
</dbReference>
<feature type="transmembrane region" description="Helical" evidence="15">
    <location>
        <begin position="183"/>
        <end position="204"/>
    </location>
</feature>
<proteinExistence type="inferred from homology"/>
<evidence type="ECO:0000256" key="8">
    <source>
        <dbReference type="ARBA" id="ARBA00022741"/>
    </source>
</evidence>
<keyword evidence="6 15" id="KW-0812">Transmembrane</keyword>
<dbReference type="CDD" id="cd00371">
    <property type="entry name" value="HMA"/>
    <property type="match status" value="1"/>
</dbReference>
<feature type="domain" description="HMA" evidence="16">
    <location>
        <begin position="62"/>
        <end position="128"/>
    </location>
</feature>
<dbReference type="Gene3D" id="2.70.150.10">
    <property type="entry name" value="Calcium-transporting ATPase, cytoplasmic transduction domain A"/>
    <property type="match status" value="1"/>
</dbReference>
<dbReference type="NCBIfam" id="TIGR01494">
    <property type="entry name" value="ATPase_P-type"/>
    <property type="match status" value="1"/>
</dbReference>
<dbReference type="GO" id="GO:0055070">
    <property type="term" value="P:copper ion homeostasis"/>
    <property type="evidence" value="ECO:0007669"/>
    <property type="project" value="TreeGrafter"/>
</dbReference>
<feature type="transmembrane region" description="Helical" evidence="15">
    <location>
        <begin position="421"/>
        <end position="442"/>
    </location>
</feature>
<evidence type="ECO:0000259" key="16">
    <source>
        <dbReference type="PROSITE" id="PS50846"/>
    </source>
</evidence>
<dbReference type="InterPro" id="IPR023214">
    <property type="entry name" value="HAD_sf"/>
</dbReference>
<dbReference type="Gene3D" id="3.30.70.100">
    <property type="match status" value="1"/>
</dbReference>
<sequence>MCCLGCQTVSQAILDNGLASYYQYRTAHAERTNSVPEQLQNLIHYDDKQIQSEFVRNNANISEVTLALEGSSCSACAWLIEKQLSNKQGVISIRVSIATNRALLTWDNTSTKLSALLFLIHQLGYKAIPFEINNQEATYHRLMRQYLCRLGVAGLATMQVMMCAIVLYLEIFGDLDSEFKNYFRWVSLIFTTPVLLYSASPFYLNAWRSLKGKVVGVDVPVSIALILAYIFSLTATITKKGEVFFESISMFTFFLLIGRFLEMRARKKSVVSTNLLNLAPNIANTCEGKKIPVKALKIGQKIQVFPNEYIPIDGKIILGNVYIDESMLTGESISVKKIPGDIVYAGTLNGNESFTLEVCTTKSNSMISNIIRLQNEAQISKPKIVEITDVVARHFVTVILIISACTWIFWHKTRPDDAFWIMLSVLVSTCPCALSLATPTALTCATSRAGKLEILLRNSHVFETFCKVNHLIVDKTGTLTHGQIEICDITTYSTFTEEDCLEIAGTLEMYTNHPIAHALKQYQNKALKIERVKNIVGCGLQAYYKGKLLKIGNAKFALNSDKKVKMHSFYLSLDNKHIATFTYTDPIRSESKRFVDYFKNIGTKITLLTGDSSLNANILAKSIGIDNVIADLKPDEKLSYLEKLKTKEITLVIGDGINDAPILAAAHLSIAMGGGTDLAKVSSDMILLGDRLDRILQVRELALKTRKIIYENLAWSLTYNLLVLPLAVTGFIPPYLAAVGMSASSVIVLSNSLRLLKE</sequence>
<dbReference type="PROSITE" id="PS50846">
    <property type="entry name" value="HMA_2"/>
    <property type="match status" value="1"/>
</dbReference>
<dbReference type="GO" id="GO:0005886">
    <property type="term" value="C:plasma membrane"/>
    <property type="evidence" value="ECO:0007669"/>
    <property type="project" value="UniProtKB-SubCell"/>
</dbReference>
<evidence type="ECO:0000256" key="1">
    <source>
        <dbReference type="ARBA" id="ARBA00004651"/>
    </source>
</evidence>
<dbReference type="GO" id="GO:0005524">
    <property type="term" value="F:ATP binding"/>
    <property type="evidence" value="ECO:0007669"/>
    <property type="project" value="UniProtKB-UniRule"/>
</dbReference>
<dbReference type="eggNOG" id="COG2217">
    <property type="taxonomic scope" value="Bacteria"/>
</dbReference>
<dbReference type="InterPro" id="IPR006121">
    <property type="entry name" value="HMA_dom"/>
</dbReference>
<dbReference type="InterPro" id="IPR027256">
    <property type="entry name" value="P-typ_ATPase_IB"/>
</dbReference>
<keyword evidence="11" id="KW-1278">Translocase</keyword>
<dbReference type="Gene3D" id="3.40.50.1000">
    <property type="entry name" value="HAD superfamily/HAD-like"/>
    <property type="match status" value="1"/>
</dbReference>
<keyword evidence="3" id="KW-0813">Transport</keyword>
<dbReference type="InterPro" id="IPR023299">
    <property type="entry name" value="ATPase_P-typ_cyto_dom_N"/>
</dbReference>
<evidence type="ECO:0000313" key="18">
    <source>
        <dbReference type="Proteomes" id="UP000053784"/>
    </source>
</evidence>
<keyword evidence="12 15" id="KW-1133">Transmembrane helix</keyword>
<evidence type="ECO:0000256" key="15">
    <source>
        <dbReference type="RuleBase" id="RU362081"/>
    </source>
</evidence>
<dbReference type="GO" id="GO:0016887">
    <property type="term" value="F:ATP hydrolysis activity"/>
    <property type="evidence" value="ECO:0007669"/>
    <property type="project" value="InterPro"/>
</dbReference>
<comment type="subcellular location">
    <subcellularLocation>
        <location evidence="1">Cell membrane</location>
        <topology evidence="1">Multi-pass membrane protein</topology>
    </subcellularLocation>
</comment>
<evidence type="ECO:0000256" key="14">
    <source>
        <dbReference type="ARBA" id="ARBA00023136"/>
    </source>
</evidence>
<dbReference type="AlphaFoldDB" id="A0A084CNF6"/>
<keyword evidence="5" id="KW-0597">Phosphoprotein</keyword>
<dbReference type="InterPro" id="IPR036412">
    <property type="entry name" value="HAD-like_sf"/>
</dbReference>
<name>A0A084CNF6_9GAMM</name>
<dbReference type="SUPFAM" id="SSF81665">
    <property type="entry name" value="Calcium ATPase, transmembrane domain M"/>
    <property type="match status" value="1"/>
</dbReference>
<dbReference type="PANTHER" id="PTHR43520:SF5">
    <property type="entry name" value="CATION-TRANSPORTING P-TYPE ATPASE-RELATED"/>
    <property type="match status" value="1"/>
</dbReference>
<dbReference type="STRING" id="1179155.CF67_21020"/>
<accession>A0A084CNF6</accession>
<dbReference type="InterPro" id="IPR023298">
    <property type="entry name" value="ATPase_P-typ_TM_dom_sf"/>
</dbReference>
<keyword evidence="18" id="KW-1185">Reference proteome</keyword>
<dbReference type="InterPro" id="IPR008250">
    <property type="entry name" value="ATPase_P-typ_transduc_dom_A_sf"/>
</dbReference>
<dbReference type="InterPro" id="IPR059000">
    <property type="entry name" value="ATPase_P-type_domA"/>
</dbReference>
<dbReference type="Pfam" id="PF00122">
    <property type="entry name" value="E1-E2_ATPase"/>
    <property type="match status" value="1"/>
</dbReference>
<evidence type="ECO:0000256" key="13">
    <source>
        <dbReference type="ARBA" id="ARBA00023065"/>
    </source>
</evidence>
<organism evidence="17 18">
    <name type="scientific">Candidatus Photodesmus blepharonis</name>
    <dbReference type="NCBI Taxonomy" id="1179155"/>
    <lineage>
        <taxon>Bacteria</taxon>
        <taxon>Pseudomonadati</taxon>
        <taxon>Pseudomonadota</taxon>
        <taxon>Gammaproteobacteria</taxon>
        <taxon>Vibrionales</taxon>
        <taxon>Vibrionaceae</taxon>
        <taxon>Candidatus Photodesmus</taxon>
    </lineage>
</organism>
<dbReference type="PANTHER" id="PTHR43520">
    <property type="entry name" value="ATP7, ISOFORM B"/>
    <property type="match status" value="1"/>
</dbReference>
<protein>
    <submittedName>
        <fullName evidence="17">Cytochrome c oxidase biogenesis protein</fullName>
    </submittedName>
</protein>
<dbReference type="InterPro" id="IPR018303">
    <property type="entry name" value="ATPase_P-typ_P_site"/>
</dbReference>
<dbReference type="InterPro" id="IPR021993">
    <property type="entry name" value="ATPase-cat-bd"/>
</dbReference>
<dbReference type="EMBL" id="JGVK01000014">
    <property type="protein sequence ID" value="KEY91335.1"/>
    <property type="molecule type" value="Genomic_DNA"/>
</dbReference>
<comment type="similarity">
    <text evidence="2 15">Belongs to the cation transport ATPase (P-type) (TC 3.A.3) family. Type IB subfamily.</text>
</comment>
<feature type="transmembrane region" description="Helical" evidence="15">
    <location>
        <begin position="243"/>
        <end position="261"/>
    </location>
</feature>
<evidence type="ECO:0000256" key="3">
    <source>
        <dbReference type="ARBA" id="ARBA00022448"/>
    </source>
</evidence>
<feature type="transmembrane region" description="Helical" evidence="15">
    <location>
        <begin position="390"/>
        <end position="409"/>
    </location>
</feature>
<dbReference type="SUPFAM" id="SSF81653">
    <property type="entry name" value="Calcium ATPase, transduction domain A"/>
    <property type="match status" value="1"/>
</dbReference>